<dbReference type="InterPro" id="IPR035948">
    <property type="entry name" value="YwqG-like_sf"/>
</dbReference>
<accession>A0A9X3N8Z5</accession>
<gene>
    <name evidence="1" type="ORF">OJ997_15200</name>
</gene>
<organism evidence="1 2">
    <name type="scientific">Solirubrobacter phytolaccae</name>
    <dbReference type="NCBI Taxonomy" id="1404360"/>
    <lineage>
        <taxon>Bacteria</taxon>
        <taxon>Bacillati</taxon>
        <taxon>Actinomycetota</taxon>
        <taxon>Thermoleophilia</taxon>
        <taxon>Solirubrobacterales</taxon>
        <taxon>Solirubrobacteraceae</taxon>
        <taxon>Solirubrobacter</taxon>
    </lineage>
</organism>
<dbReference type="EMBL" id="JAPDDP010000024">
    <property type="protein sequence ID" value="MDA0181651.1"/>
    <property type="molecule type" value="Genomic_DNA"/>
</dbReference>
<comment type="caution">
    <text evidence="1">The sequence shown here is derived from an EMBL/GenBank/DDBJ whole genome shotgun (WGS) entry which is preliminary data.</text>
</comment>
<dbReference type="InterPro" id="IPR015315">
    <property type="entry name" value="DUF1963"/>
</dbReference>
<protein>
    <submittedName>
        <fullName evidence="1">YwqG family protein</fullName>
    </submittedName>
</protein>
<dbReference type="RefSeq" id="WP_270026000.1">
    <property type="nucleotide sequence ID" value="NZ_JAPDDP010000024.1"/>
</dbReference>
<evidence type="ECO:0000313" key="1">
    <source>
        <dbReference type="EMBL" id="MDA0181651.1"/>
    </source>
</evidence>
<name>A0A9X3N8Z5_9ACTN</name>
<dbReference type="Proteomes" id="UP001147653">
    <property type="component" value="Unassembled WGS sequence"/>
</dbReference>
<proteinExistence type="predicted"/>
<evidence type="ECO:0000313" key="2">
    <source>
        <dbReference type="Proteomes" id="UP001147653"/>
    </source>
</evidence>
<reference evidence="1" key="1">
    <citation type="submission" date="2022-10" db="EMBL/GenBank/DDBJ databases">
        <title>The WGS of Solirubrobacter phytolaccae KCTC 29190.</title>
        <authorList>
            <person name="Jiang Z."/>
        </authorList>
    </citation>
    <scope>NUCLEOTIDE SEQUENCE</scope>
    <source>
        <strain evidence="1">KCTC 29190</strain>
    </source>
</reference>
<dbReference type="AlphaFoldDB" id="A0A9X3N8Z5"/>
<dbReference type="Gene3D" id="2.30.320.10">
    <property type="entry name" value="YwqG-like"/>
    <property type="match status" value="1"/>
</dbReference>
<dbReference type="Pfam" id="PF09234">
    <property type="entry name" value="DUF1963"/>
    <property type="match status" value="1"/>
</dbReference>
<dbReference type="SUPFAM" id="SSF103032">
    <property type="entry name" value="Hypothetical protein YwqG"/>
    <property type="match status" value="1"/>
</dbReference>
<keyword evidence="2" id="KW-1185">Reference proteome</keyword>
<sequence length="427" mass="46564">MTFAAIGALLAGCGNQDRAKEEPSAMVDEWDAEQRKVLGAARFPIYVAEGVPMELGGWGHAPEGGLPPSHVRLTGVDEQTELSVDSDPVDEYEHDWRAEAADRVRDLDDPDAKAVSSTRSLRVDGVKLPFAFASRGEDWAAIARVGEVVITVSARGVDPDALHLRRLVDPLEVLSDTPKYAPPREAFDVLDPRRVRELTAGTPLEDSGPELAKAARPGLALLATDERSSSWIGGRPALPADMHWPTGAHGPMVFIAQLALADLDPKVWPGPREGHLHIFCAADESLGFEDEGACRVLHSVDAVEERDFPPDLHEYGELHRQRVEPSVGLTVPDRLGTDYDWEQLWSLRERLASEQGWLNSEGQLLGWPFWQNDDNLGYLAGLGGGEAADWTVLLQTGALDGELYVALPTADLAAGRFDRAEAIIEFD</sequence>